<organism evidence="1 2">
    <name type="scientific">Trichonephila clavipes</name>
    <name type="common">Golden silk orbweaver</name>
    <name type="synonym">Nephila clavipes</name>
    <dbReference type="NCBI Taxonomy" id="2585209"/>
    <lineage>
        <taxon>Eukaryota</taxon>
        <taxon>Metazoa</taxon>
        <taxon>Ecdysozoa</taxon>
        <taxon>Arthropoda</taxon>
        <taxon>Chelicerata</taxon>
        <taxon>Arachnida</taxon>
        <taxon>Araneae</taxon>
        <taxon>Araneomorphae</taxon>
        <taxon>Entelegynae</taxon>
        <taxon>Araneoidea</taxon>
        <taxon>Nephilidae</taxon>
        <taxon>Trichonephila</taxon>
    </lineage>
</organism>
<comment type="caution">
    <text evidence="1">The sequence shown here is derived from an EMBL/GenBank/DDBJ whole genome shotgun (WGS) entry which is preliminary data.</text>
</comment>
<dbReference type="EMBL" id="BMAU01021345">
    <property type="protein sequence ID" value="GFY17608.1"/>
    <property type="molecule type" value="Genomic_DNA"/>
</dbReference>
<protein>
    <submittedName>
        <fullName evidence="1">Uncharacterized protein</fullName>
    </submittedName>
</protein>
<reference evidence="1" key="1">
    <citation type="submission" date="2020-08" db="EMBL/GenBank/DDBJ databases">
        <title>Multicomponent nature underlies the extraordinary mechanical properties of spider dragline silk.</title>
        <authorList>
            <person name="Kono N."/>
            <person name="Nakamura H."/>
            <person name="Mori M."/>
            <person name="Yoshida Y."/>
            <person name="Ohtoshi R."/>
            <person name="Malay A.D."/>
            <person name="Moran D.A.P."/>
            <person name="Tomita M."/>
            <person name="Numata K."/>
            <person name="Arakawa K."/>
        </authorList>
    </citation>
    <scope>NUCLEOTIDE SEQUENCE</scope>
</reference>
<sequence length="161" mass="18530">MQKLSRKAPWYRFLFERQSLNYLLAKQLPYSLVATQSPKSKYPHSARAGGAQNDFSLVESHQAASPLVRLVKAKERQWSPSHLQGVLHQNWGGNELNRTVTCIVLKASANNRRVHLASYHDEFRSLGSDSVAIRWHKKQQQQFQSDGYNVDVEKPLKYILK</sequence>
<dbReference type="Proteomes" id="UP000887159">
    <property type="component" value="Unassembled WGS sequence"/>
</dbReference>
<keyword evidence="2" id="KW-1185">Reference proteome</keyword>
<proteinExistence type="predicted"/>
<dbReference type="AlphaFoldDB" id="A0A8X6STW1"/>
<name>A0A8X6STW1_TRICX</name>
<evidence type="ECO:0000313" key="1">
    <source>
        <dbReference type="EMBL" id="GFY17608.1"/>
    </source>
</evidence>
<gene>
    <name evidence="1" type="ORF">TNCV_3519631</name>
</gene>
<accession>A0A8X6STW1</accession>
<evidence type="ECO:0000313" key="2">
    <source>
        <dbReference type="Proteomes" id="UP000887159"/>
    </source>
</evidence>